<feature type="binding site" evidence="7">
    <location>
        <position position="353"/>
    </location>
    <ligand>
        <name>ATP</name>
        <dbReference type="ChEBI" id="CHEBI:30616"/>
    </ligand>
</feature>
<dbReference type="PANTHER" id="PTHR12450:SF14">
    <property type="entry name" value="GLYCOSAMINOGLYCAN XYLOSYLKINASE"/>
    <property type="match status" value="1"/>
</dbReference>
<keyword evidence="7" id="KW-0067">ATP-binding</keyword>
<keyword evidence="9" id="KW-0472">Membrane</keyword>
<protein>
    <submittedName>
        <fullName evidence="12">Glycosaminoglycan xylosylkinase</fullName>
    </submittedName>
</protein>
<keyword evidence="9" id="KW-1133">Transmembrane helix</keyword>
<comment type="similarity">
    <text evidence="2">Belongs to the FAM20 family.</text>
</comment>
<evidence type="ECO:0000256" key="6">
    <source>
        <dbReference type="PIRSR" id="PIRSR624869-1"/>
    </source>
</evidence>
<reference evidence="14" key="3">
    <citation type="submission" date="2014-09" db="EMBL/GenBank/DDBJ databases">
        <authorList>
            <person name="Magalhaes I.L.F."/>
            <person name="Oliveira U."/>
            <person name="Santos F.R."/>
            <person name="Vidigal T.H.D.A."/>
            <person name="Brescovit A.D."/>
            <person name="Santos A.J."/>
        </authorList>
    </citation>
    <scope>NUCLEOTIDE SEQUENCE</scope>
</reference>
<dbReference type="AlphaFoldDB" id="A0A0A9VZ18"/>
<gene>
    <name evidence="12" type="primary">FAM20B_0</name>
    <name evidence="15" type="synonym">FAM20B</name>
    <name evidence="11" type="synonym">FAM20B_1</name>
    <name evidence="13" type="synonym">FAM20B_2</name>
    <name evidence="12" type="ORF">CM83_73608</name>
    <name evidence="13" type="ORF">CM83_73609</name>
    <name evidence="11" type="ORF">CM83_73610</name>
    <name evidence="15" type="ORF">g.79673</name>
</gene>
<evidence type="ECO:0000313" key="15">
    <source>
        <dbReference type="EMBL" id="JAQ00563.1"/>
    </source>
</evidence>
<dbReference type="GO" id="GO:0005794">
    <property type="term" value="C:Golgi apparatus"/>
    <property type="evidence" value="ECO:0007669"/>
    <property type="project" value="UniProtKB-SubCell"/>
</dbReference>
<keyword evidence="8" id="KW-0464">Manganese</keyword>
<keyword evidence="12" id="KW-0808">Transferase</keyword>
<keyword evidence="4" id="KW-1015">Disulfide bond</keyword>
<dbReference type="InterPro" id="IPR009581">
    <property type="entry name" value="FAM20_C"/>
</dbReference>
<evidence type="ECO:0000259" key="10">
    <source>
        <dbReference type="Pfam" id="PF06702"/>
    </source>
</evidence>
<keyword evidence="3" id="KW-0333">Golgi apparatus</keyword>
<evidence type="ECO:0000256" key="8">
    <source>
        <dbReference type="PIRSR" id="PIRSR624869-3"/>
    </source>
</evidence>
<dbReference type="EMBL" id="GBHO01042181">
    <property type="protein sequence ID" value="JAG01423.1"/>
    <property type="molecule type" value="Transcribed_RNA"/>
</dbReference>
<name>A0A0A9VZ18_LYGHE</name>
<feature type="binding site" evidence="8">
    <location>
        <position position="353"/>
    </location>
    <ligand>
        <name>Mn(2+)</name>
        <dbReference type="ChEBI" id="CHEBI:29035"/>
    </ligand>
</feature>
<dbReference type="InterPro" id="IPR024869">
    <property type="entry name" value="FAM20"/>
</dbReference>
<evidence type="ECO:0000256" key="5">
    <source>
        <dbReference type="ARBA" id="ARBA00023180"/>
    </source>
</evidence>
<evidence type="ECO:0000256" key="9">
    <source>
        <dbReference type="SAM" id="Phobius"/>
    </source>
</evidence>
<feature type="active site" evidence="6">
    <location>
        <position position="336"/>
    </location>
</feature>
<comment type="subcellular location">
    <subcellularLocation>
        <location evidence="1">Golgi apparatus</location>
    </subcellularLocation>
</comment>
<keyword evidence="9" id="KW-0812">Transmembrane</keyword>
<dbReference type="GO" id="GO:0005524">
    <property type="term" value="F:ATP binding"/>
    <property type="evidence" value="ECO:0007669"/>
    <property type="project" value="UniProtKB-KW"/>
</dbReference>
<evidence type="ECO:0000256" key="4">
    <source>
        <dbReference type="ARBA" id="ARBA00023157"/>
    </source>
</evidence>
<reference evidence="12" key="2">
    <citation type="submission" date="2014-07" db="EMBL/GenBank/DDBJ databases">
        <authorList>
            <person name="Hull J."/>
        </authorList>
    </citation>
    <scope>NUCLEOTIDE SEQUENCE</scope>
</reference>
<keyword evidence="8" id="KW-0479">Metal-binding</keyword>
<accession>A0A0A9VZ18</accession>
<evidence type="ECO:0000256" key="7">
    <source>
        <dbReference type="PIRSR" id="PIRSR624869-2"/>
    </source>
</evidence>
<evidence type="ECO:0000313" key="11">
    <source>
        <dbReference type="EMBL" id="JAG01420.1"/>
    </source>
</evidence>
<feature type="binding site" evidence="8">
    <location>
        <position position="190"/>
    </location>
    <ligand>
        <name>Mn(2+)</name>
        <dbReference type="ChEBI" id="CHEBI:29035"/>
    </ligand>
</feature>
<keyword evidence="12" id="KW-0418">Kinase</keyword>
<dbReference type="EMBL" id="GDHC01018066">
    <property type="protein sequence ID" value="JAQ00563.1"/>
    <property type="molecule type" value="Transcribed_RNA"/>
</dbReference>
<comment type="cofactor">
    <cofactor evidence="8">
        <name>Mn(2+)</name>
        <dbReference type="ChEBI" id="CHEBI:29035"/>
    </cofactor>
</comment>
<feature type="binding site" evidence="7">
    <location>
        <position position="155"/>
    </location>
    <ligand>
        <name>ATP</name>
        <dbReference type="ChEBI" id="CHEBI:30616"/>
    </ligand>
</feature>
<dbReference type="EMBL" id="GBRD01012005">
    <property type="protein sequence ID" value="JAG53819.1"/>
    <property type="molecule type" value="Transcribed_RNA"/>
</dbReference>
<dbReference type="GO" id="GO:0046872">
    <property type="term" value="F:metal ion binding"/>
    <property type="evidence" value="ECO:0007669"/>
    <property type="project" value="UniProtKB-KW"/>
</dbReference>
<feature type="binding site" evidence="7">
    <location>
        <position position="341"/>
    </location>
    <ligand>
        <name>ATP</name>
        <dbReference type="ChEBI" id="CHEBI:30616"/>
    </ligand>
</feature>
<feature type="domain" description="FAM20 C-terminal" evidence="10">
    <location>
        <begin position="236"/>
        <end position="443"/>
    </location>
</feature>
<dbReference type="PANTHER" id="PTHR12450">
    <property type="entry name" value="DENTIN MATRIX PROTEIN 4 PROTEIN FAM20"/>
    <property type="match status" value="1"/>
</dbReference>
<feature type="binding site" evidence="7">
    <location>
        <position position="171"/>
    </location>
    <ligand>
        <name>ATP</name>
        <dbReference type="ChEBI" id="CHEBI:30616"/>
    </ligand>
</feature>
<keyword evidence="5" id="KW-0325">Glycoprotein</keyword>
<evidence type="ECO:0000256" key="1">
    <source>
        <dbReference type="ARBA" id="ARBA00004555"/>
    </source>
</evidence>
<dbReference type="EMBL" id="GBHO01042184">
    <property type="protein sequence ID" value="JAG01420.1"/>
    <property type="molecule type" value="Transcribed_RNA"/>
</dbReference>
<dbReference type="EMBL" id="GBHO01042182">
    <property type="protein sequence ID" value="JAG01422.1"/>
    <property type="molecule type" value="Transcribed_RNA"/>
</dbReference>
<evidence type="ECO:0000313" key="12">
    <source>
        <dbReference type="EMBL" id="JAG01422.1"/>
    </source>
</evidence>
<reference evidence="15" key="4">
    <citation type="journal article" date="2016" name="Gigascience">
        <title>De novo construction of an expanded transcriptome assembly for the western tarnished plant bug, Lygus hesperus.</title>
        <authorList>
            <person name="Tassone E.E."/>
            <person name="Geib S.M."/>
            <person name="Hall B."/>
            <person name="Fabrick J.A."/>
            <person name="Brent C.S."/>
            <person name="Hull J.J."/>
        </authorList>
    </citation>
    <scope>NUCLEOTIDE SEQUENCE</scope>
</reference>
<reference evidence="12" key="1">
    <citation type="journal article" date="2014" name="PLoS ONE">
        <title>Transcriptome-Based Identification of ABC Transporters in the Western Tarnished Plant Bug Lygus hesperus.</title>
        <authorList>
            <person name="Hull J.J."/>
            <person name="Chaney K."/>
            <person name="Geib S.M."/>
            <person name="Fabrick J.A."/>
            <person name="Brent C.S."/>
            <person name="Walsh D."/>
            <person name="Lavine L.C."/>
        </authorList>
    </citation>
    <scope>NUCLEOTIDE SEQUENCE</scope>
</reference>
<evidence type="ECO:0000256" key="3">
    <source>
        <dbReference type="ARBA" id="ARBA00023034"/>
    </source>
</evidence>
<keyword evidence="7" id="KW-0547">Nucleotide-binding</keyword>
<feature type="transmembrane region" description="Helical" evidence="9">
    <location>
        <begin position="12"/>
        <end position="33"/>
    </location>
</feature>
<dbReference type="GO" id="GO:0016301">
    <property type="term" value="F:kinase activity"/>
    <property type="evidence" value="ECO:0007669"/>
    <property type="project" value="UniProtKB-KW"/>
</dbReference>
<organism evidence="12">
    <name type="scientific">Lygus hesperus</name>
    <name type="common">Western plant bug</name>
    <dbReference type="NCBI Taxonomy" id="30085"/>
    <lineage>
        <taxon>Eukaryota</taxon>
        <taxon>Metazoa</taxon>
        <taxon>Ecdysozoa</taxon>
        <taxon>Arthropoda</taxon>
        <taxon>Hexapoda</taxon>
        <taxon>Insecta</taxon>
        <taxon>Pterygota</taxon>
        <taxon>Neoptera</taxon>
        <taxon>Paraneoptera</taxon>
        <taxon>Hemiptera</taxon>
        <taxon>Heteroptera</taxon>
        <taxon>Panheteroptera</taxon>
        <taxon>Cimicomorpha</taxon>
        <taxon>Miridae</taxon>
        <taxon>Mirini</taxon>
        <taxon>Lygus</taxon>
    </lineage>
</organism>
<dbReference type="GO" id="GO:0016773">
    <property type="term" value="F:phosphotransferase activity, alcohol group as acceptor"/>
    <property type="evidence" value="ECO:0007669"/>
    <property type="project" value="TreeGrafter"/>
</dbReference>
<evidence type="ECO:0000313" key="13">
    <source>
        <dbReference type="EMBL" id="JAG01423.1"/>
    </source>
</evidence>
<dbReference type="Pfam" id="PF06702">
    <property type="entry name" value="Fam20C"/>
    <property type="match status" value="1"/>
</dbReference>
<proteinExistence type="inferred from homology"/>
<sequence length="447" mass="50935">MTILDKVRRKYRFVFLCLILFGVSNVYLIHVLIFESSNDFKKEELKTKIPYLKTSFDPLQATDVTNVTLRRISDASEGVSSFFTPSIFSTHYARNFSSLLISDTLPRGSDVWEIASRWVTGEHIVPGNARWLSHVQNALRNSAVISADVSTKGTQLKLALILEGGQKALFKPKWYDRDQVVVGHVYGGKDRHNGEIAAFYLARLLGLNRVPIVVGRKFNLDTQILPVSTTTLSQTFFKKNNNTCFYGVCMYCKLEDGVCADGHTLEGAVVLWLPNRFRLVKQRHPWQRTYSSALAKWQIYSNYCSVVKKWKMFQSESQLLDLVETSIFDFLIDNGDRHHYERFADSGKVLLIDNGKSFGNPDVDHMDILAPLFQCCRVREGIVSSLTELRGGELSRWMKKLLKSEYSIQPVLSDRHLEALDRRLELVLSAVMVCAQDYGVRNVLVVD</sequence>
<evidence type="ECO:0000313" key="14">
    <source>
        <dbReference type="EMBL" id="JAG53819.1"/>
    </source>
</evidence>
<evidence type="ECO:0000256" key="2">
    <source>
        <dbReference type="ARBA" id="ARBA00006557"/>
    </source>
</evidence>